<proteinExistence type="predicted"/>
<dbReference type="InterPro" id="IPR036005">
    <property type="entry name" value="Creatinase/aminopeptidase-like"/>
</dbReference>
<evidence type="ECO:0000259" key="1">
    <source>
        <dbReference type="Pfam" id="PF00557"/>
    </source>
</evidence>
<dbReference type="Pfam" id="PF00557">
    <property type="entry name" value="Peptidase_M24"/>
    <property type="match status" value="1"/>
</dbReference>
<reference evidence="2" key="1">
    <citation type="journal article" date="2014" name="Int. J. Syst. Evol. Microbiol.">
        <title>Complete genome sequence of Corynebacterium casei LMG S-19264T (=DSM 44701T), isolated from a smear-ripened cheese.</title>
        <authorList>
            <consortium name="US DOE Joint Genome Institute (JGI-PGF)"/>
            <person name="Walter F."/>
            <person name="Albersmeier A."/>
            <person name="Kalinowski J."/>
            <person name="Ruckert C."/>
        </authorList>
    </citation>
    <scope>NUCLEOTIDE SEQUENCE</scope>
    <source>
        <strain evidence="2">CCM 7086</strain>
    </source>
</reference>
<dbReference type="AlphaFoldDB" id="A0A8J2XYY9"/>
<dbReference type="EMBL" id="BMCG01000006">
    <property type="protein sequence ID" value="GGC17122.1"/>
    <property type="molecule type" value="Genomic_DNA"/>
</dbReference>
<organism evidence="2 3">
    <name type="scientific">Oxalicibacterium flavum</name>
    <dbReference type="NCBI Taxonomy" id="179467"/>
    <lineage>
        <taxon>Bacteria</taxon>
        <taxon>Pseudomonadati</taxon>
        <taxon>Pseudomonadota</taxon>
        <taxon>Betaproteobacteria</taxon>
        <taxon>Burkholderiales</taxon>
        <taxon>Oxalobacteraceae</taxon>
        <taxon>Oxalicibacterium</taxon>
    </lineage>
</organism>
<comment type="caution">
    <text evidence="2">The sequence shown here is derived from an EMBL/GenBank/DDBJ whole genome shotgun (WGS) entry which is preliminary data.</text>
</comment>
<gene>
    <name evidence="2" type="ORF">GCM10007205_27640</name>
</gene>
<dbReference type="Gene3D" id="3.90.230.10">
    <property type="entry name" value="Creatinase/methionine aminopeptidase superfamily"/>
    <property type="match status" value="1"/>
</dbReference>
<dbReference type="CDD" id="cd01066">
    <property type="entry name" value="APP_MetAP"/>
    <property type="match status" value="1"/>
</dbReference>
<keyword evidence="3" id="KW-1185">Reference proteome</keyword>
<evidence type="ECO:0000313" key="3">
    <source>
        <dbReference type="Proteomes" id="UP000620266"/>
    </source>
</evidence>
<name>A0A8J2XYY9_9BURK</name>
<reference evidence="2" key="2">
    <citation type="submission" date="2020-09" db="EMBL/GenBank/DDBJ databases">
        <authorList>
            <person name="Sun Q."/>
            <person name="Sedlacek I."/>
        </authorList>
    </citation>
    <scope>NUCLEOTIDE SEQUENCE</scope>
    <source>
        <strain evidence="2">CCM 7086</strain>
    </source>
</reference>
<dbReference type="InterPro" id="IPR000994">
    <property type="entry name" value="Pept_M24"/>
</dbReference>
<dbReference type="Proteomes" id="UP000620266">
    <property type="component" value="Unassembled WGS sequence"/>
</dbReference>
<protein>
    <recommendedName>
        <fullName evidence="1">Peptidase M24 domain-containing protein</fullName>
    </recommendedName>
</protein>
<feature type="domain" description="Peptidase M24" evidence="1">
    <location>
        <begin position="9"/>
        <end position="220"/>
    </location>
</feature>
<evidence type="ECO:0000313" key="2">
    <source>
        <dbReference type="EMBL" id="GGC17122.1"/>
    </source>
</evidence>
<sequence>MDALAAYSKVQGKAKDVLARLGPTITPLDTEHSISERAIRLLQERGIIETWYYDCPAFVLLGSRSSMSASGRDYIPASEHVGLHNLVTVDLSPLHDGIWGDCARSFVIEQGKWTQTPKTGEFLLGLQAEAHLHWAMRSFVEPTTTVDALYHFGNAEIQRLGFENLDFMGNLGHSIAMRREDRSYIAPGDHTPLSKLSFFTFEPHIRQYNGAWGFKHEEIYYFGNNGKLRLL</sequence>
<dbReference type="SUPFAM" id="SSF55920">
    <property type="entry name" value="Creatinase/aminopeptidase"/>
    <property type="match status" value="1"/>
</dbReference>
<accession>A0A8J2XYY9</accession>